<proteinExistence type="predicted"/>
<dbReference type="InParanoid" id="D2VC92"/>
<protein>
    <submittedName>
        <fullName evidence="3">Pleckstrin homology domain-containing protein</fullName>
    </submittedName>
</protein>
<feature type="compositionally biased region" description="Polar residues" evidence="1">
    <location>
        <begin position="510"/>
        <end position="520"/>
    </location>
</feature>
<dbReference type="EMBL" id="GG738862">
    <property type="protein sequence ID" value="EFC45613.1"/>
    <property type="molecule type" value="Genomic_DNA"/>
</dbReference>
<dbReference type="SMART" id="SM00233">
    <property type="entry name" value="PH"/>
    <property type="match status" value="1"/>
</dbReference>
<accession>D2VC92</accession>
<feature type="compositionally biased region" description="Basic and acidic residues" evidence="1">
    <location>
        <begin position="731"/>
        <end position="760"/>
    </location>
</feature>
<feature type="region of interest" description="Disordered" evidence="1">
    <location>
        <begin position="385"/>
        <end position="420"/>
    </location>
</feature>
<name>D2VC92_NAEGR</name>
<gene>
    <name evidence="3" type="ORF">NAEGRDRAFT_79411</name>
</gene>
<feature type="compositionally biased region" description="Polar residues" evidence="1">
    <location>
        <begin position="490"/>
        <end position="502"/>
    </location>
</feature>
<evidence type="ECO:0000313" key="3">
    <source>
        <dbReference type="EMBL" id="EFC45613.1"/>
    </source>
</evidence>
<feature type="compositionally biased region" description="Basic and acidic residues" evidence="1">
    <location>
        <begin position="667"/>
        <end position="706"/>
    </location>
</feature>
<dbReference type="VEuPathDB" id="AmoebaDB:NAEGRDRAFT_79411"/>
<evidence type="ECO:0000313" key="4">
    <source>
        <dbReference type="Proteomes" id="UP000006671"/>
    </source>
</evidence>
<keyword evidence="4" id="KW-1185">Reference proteome</keyword>
<evidence type="ECO:0000256" key="1">
    <source>
        <dbReference type="SAM" id="MobiDB-lite"/>
    </source>
</evidence>
<feature type="compositionally biased region" description="Polar residues" evidence="1">
    <location>
        <begin position="630"/>
        <end position="647"/>
    </location>
</feature>
<feature type="compositionally biased region" description="Basic and acidic residues" evidence="1">
    <location>
        <begin position="571"/>
        <end position="590"/>
    </location>
</feature>
<dbReference type="RefSeq" id="XP_002678357.1">
    <property type="nucleotide sequence ID" value="XM_002678311.1"/>
</dbReference>
<dbReference type="AlphaFoldDB" id="D2VC92"/>
<dbReference type="PROSITE" id="PS50003">
    <property type="entry name" value="PH_DOMAIN"/>
    <property type="match status" value="1"/>
</dbReference>
<dbReference type="Pfam" id="PF00169">
    <property type="entry name" value="PH"/>
    <property type="match status" value="1"/>
</dbReference>
<evidence type="ECO:0000259" key="2">
    <source>
        <dbReference type="PROSITE" id="PS50003"/>
    </source>
</evidence>
<dbReference type="Gene3D" id="6.10.250.3110">
    <property type="match status" value="1"/>
</dbReference>
<feature type="domain" description="PH" evidence="2">
    <location>
        <begin position="1"/>
        <end position="101"/>
    </location>
</feature>
<feature type="region of interest" description="Disordered" evidence="1">
    <location>
        <begin position="433"/>
        <end position="590"/>
    </location>
</feature>
<feature type="region of interest" description="Disordered" evidence="1">
    <location>
        <begin position="624"/>
        <end position="647"/>
    </location>
</feature>
<dbReference type="InterPro" id="IPR011993">
    <property type="entry name" value="PH-like_dom_sf"/>
</dbReference>
<feature type="region of interest" description="Disordered" evidence="1">
    <location>
        <begin position="667"/>
        <end position="760"/>
    </location>
</feature>
<sequence>MVKEGYLYKQEKSALRKTPHWQKYYCILTADRLDLYEKEGTKGVKFTLKIKDKYVSEGCDNFCRKVDTFKIEESTKKVHYFNCGSPAECKAWMNMLAIHGANPIQPTYQSKEHLFSTDLNDLLEFDDWLKEVKKDLPKSSPTIIHSGLTFIYDKKEKQFVPRLFLFLENGIICYFSKDSKKQIAQFPTHESQMNIFTQAPSVLGQPVSVSQKSETSAEGHLDVTLLSPITSIISVKHFEKMLLSTTYSETACDVISKYRFNFITNYDETIMMMAKEKGEILKFIECFQKSGAKVKITIRHINEDIDKGDFTRDSPLLADVKDSTKVSLGKGKITESFNAMNKIEVTVEQDEIVDIIENHKHLGITLIRKTDNTLAQGLVPSGSVKELRKKEIPKNLTDGQKKKTASNRRLPDRNTKNISDNLALVEMQHEWNESVIDRKGPKSKPPEMPPYELTKEDKSISIPPSPPRRFTPEIESAFKKVTTPEVPSRSVPSQDSKPSFASKQPPPSLPSDNTPSSTGTGPKLPPGAFNPLAGRGFALPGLKTGTTPSTPLSDSGISPSIGSSSTPTSSQEDKSIDNFEGLRKENASLKKQIETEKENSEYLETQLGQLRGEISTLKQRNQVLEKENNENSTKLKTLQGSTQSNDQVQKINSLLDTINKMKDEHEKQMENLKREHLEELDRTIRKTKLEVETESKKQESAPEVPKKPPRPGAFGASLTPVSPGGSSSSLDDLKRELEQERSKRMEETKELKEQLRSMSKKLEFEREQLRPLMEWVQTKK</sequence>
<dbReference type="GeneID" id="8849168"/>
<feature type="compositionally biased region" description="Polar residues" evidence="1">
    <location>
        <begin position="544"/>
        <end position="553"/>
    </location>
</feature>
<organism evidence="4">
    <name type="scientific">Naegleria gruberi</name>
    <name type="common">Amoeba</name>
    <dbReference type="NCBI Taxonomy" id="5762"/>
    <lineage>
        <taxon>Eukaryota</taxon>
        <taxon>Discoba</taxon>
        <taxon>Heterolobosea</taxon>
        <taxon>Tetramitia</taxon>
        <taxon>Eutetramitia</taxon>
        <taxon>Vahlkampfiidae</taxon>
        <taxon>Naegleria</taxon>
    </lineage>
</organism>
<dbReference type="SUPFAM" id="SSF50729">
    <property type="entry name" value="PH domain-like"/>
    <property type="match status" value="1"/>
</dbReference>
<dbReference type="Gene3D" id="2.30.29.30">
    <property type="entry name" value="Pleckstrin-homology domain (PH domain)/Phosphotyrosine-binding domain (PTB)"/>
    <property type="match status" value="1"/>
</dbReference>
<reference evidence="3 4" key="1">
    <citation type="journal article" date="2010" name="Cell">
        <title>The genome of Naegleria gruberi illuminates early eukaryotic versatility.</title>
        <authorList>
            <person name="Fritz-Laylin L.K."/>
            <person name="Prochnik S.E."/>
            <person name="Ginger M.L."/>
            <person name="Dacks J.B."/>
            <person name="Carpenter M.L."/>
            <person name="Field M.C."/>
            <person name="Kuo A."/>
            <person name="Paredez A."/>
            <person name="Chapman J."/>
            <person name="Pham J."/>
            <person name="Shu S."/>
            <person name="Neupane R."/>
            <person name="Cipriano M."/>
            <person name="Mancuso J."/>
            <person name="Tu H."/>
            <person name="Salamov A."/>
            <person name="Lindquist E."/>
            <person name="Shapiro H."/>
            <person name="Lucas S."/>
            <person name="Grigoriev I.V."/>
            <person name="Cande W.Z."/>
            <person name="Fulton C."/>
            <person name="Rokhsar D.S."/>
            <person name="Dawson S.C."/>
        </authorList>
    </citation>
    <scope>NUCLEOTIDE SEQUENCE [LARGE SCALE GENOMIC DNA]</scope>
    <source>
        <strain evidence="3 4">NEG-M</strain>
    </source>
</reference>
<dbReference type="OrthoDB" id="10255788at2759"/>
<feature type="compositionally biased region" description="Low complexity" evidence="1">
    <location>
        <begin position="555"/>
        <end position="570"/>
    </location>
</feature>
<dbReference type="Gene3D" id="2.30.30.40">
    <property type="entry name" value="SH3 Domains"/>
    <property type="match status" value="1"/>
</dbReference>
<dbReference type="Proteomes" id="UP000006671">
    <property type="component" value="Unassembled WGS sequence"/>
</dbReference>
<dbReference type="CDD" id="cd00821">
    <property type="entry name" value="PH"/>
    <property type="match status" value="1"/>
</dbReference>
<dbReference type="InterPro" id="IPR001849">
    <property type="entry name" value="PH_domain"/>
</dbReference>
<feature type="compositionally biased region" description="Low complexity" evidence="1">
    <location>
        <begin position="717"/>
        <end position="730"/>
    </location>
</feature>
<dbReference type="KEGG" id="ngr:NAEGRDRAFT_79411"/>